<keyword evidence="6 8" id="KW-1133">Transmembrane helix</keyword>
<dbReference type="Gene3D" id="1.25.40.600">
    <property type="match status" value="1"/>
</dbReference>
<protein>
    <submittedName>
        <fullName evidence="9">Amidase substrates transport protein</fullName>
    </submittedName>
</protein>
<evidence type="ECO:0000256" key="7">
    <source>
        <dbReference type="ARBA" id="ARBA00023136"/>
    </source>
</evidence>
<dbReference type="RefSeq" id="WP_072808809.1">
    <property type="nucleotide sequence ID" value="NZ_JAHWLX010000031.1"/>
</dbReference>
<comment type="caution">
    <text evidence="9">The sequence shown here is derived from an EMBL/GenBank/DDBJ whole genome shotgun (WGS) entry which is preliminary data.</text>
</comment>
<dbReference type="Pfam" id="PF02293">
    <property type="entry name" value="AmiS_UreI"/>
    <property type="match status" value="1"/>
</dbReference>
<evidence type="ECO:0000256" key="2">
    <source>
        <dbReference type="ARBA" id="ARBA00010068"/>
    </source>
</evidence>
<dbReference type="EMBL" id="WBMO01000005">
    <property type="protein sequence ID" value="MDV2477895.1"/>
    <property type="molecule type" value="Genomic_DNA"/>
</dbReference>
<evidence type="ECO:0000256" key="4">
    <source>
        <dbReference type="ARBA" id="ARBA00022475"/>
    </source>
</evidence>
<feature type="transmembrane region" description="Helical" evidence="8">
    <location>
        <begin position="118"/>
        <end position="143"/>
    </location>
</feature>
<evidence type="ECO:0000256" key="8">
    <source>
        <dbReference type="SAM" id="Phobius"/>
    </source>
</evidence>
<keyword evidence="7 8" id="KW-0472">Membrane</keyword>
<dbReference type="Proteomes" id="UP001275440">
    <property type="component" value="Unassembled WGS sequence"/>
</dbReference>
<proteinExistence type="inferred from homology"/>
<feature type="transmembrane region" description="Helical" evidence="8">
    <location>
        <begin position="61"/>
        <end position="79"/>
    </location>
</feature>
<dbReference type="InterPro" id="IPR003211">
    <property type="entry name" value="AmiSUreI_transpt"/>
</dbReference>
<organism evidence="9 10">
    <name type="scientific">Rhodococcus zopfii</name>
    <dbReference type="NCBI Taxonomy" id="43772"/>
    <lineage>
        <taxon>Bacteria</taxon>
        <taxon>Bacillati</taxon>
        <taxon>Actinomycetota</taxon>
        <taxon>Actinomycetes</taxon>
        <taxon>Mycobacteriales</taxon>
        <taxon>Nocardiaceae</taxon>
        <taxon>Rhodococcus</taxon>
    </lineage>
</organism>
<feature type="transmembrane region" description="Helical" evidence="8">
    <location>
        <begin position="91"/>
        <end position="111"/>
    </location>
</feature>
<dbReference type="InterPro" id="IPR038523">
    <property type="entry name" value="AmiSUreI_transpt_sf"/>
</dbReference>
<keyword evidence="10" id="KW-1185">Reference proteome</keyword>
<keyword evidence="5 8" id="KW-0812">Transmembrane</keyword>
<feature type="transmembrane region" description="Helical" evidence="8">
    <location>
        <begin position="32"/>
        <end position="49"/>
    </location>
</feature>
<comment type="subcellular location">
    <subcellularLocation>
        <location evidence="1">Cell membrane</location>
        <topology evidence="1">Multi-pass membrane protein</topology>
    </subcellularLocation>
</comment>
<evidence type="ECO:0000256" key="5">
    <source>
        <dbReference type="ARBA" id="ARBA00022692"/>
    </source>
</evidence>
<reference evidence="9 10" key="1">
    <citation type="submission" date="2019-10" db="EMBL/GenBank/DDBJ databases">
        <title>Draft Genome Assembly of Rhodococcus zopfii DSM44189.</title>
        <authorList>
            <person name="Sutton J.M."/>
            <person name="Akob D.M."/>
            <person name="Bushman T.J."/>
        </authorList>
    </citation>
    <scope>NUCLEOTIDE SEQUENCE [LARGE SCALE GENOMIC DNA]</scope>
    <source>
        <strain evidence="9 10">DSM 44189</strain>
    </source>
</reference>
<name>A0ABU3WV74_9NOCA</name>
<evidence type="ECO:0000256" key="6">
    <source>
        <dbReference type="ARBA" id="ARBA00022989"/>
    </source>
</evidence>
<keyword evidence="4" id="KW-1003">Cell membrane</keyword>
<gene>
    <name evidence="9" type="ORF">F8M49_25455</name>
</gene>
<accession>A0ABU3WV74</accession>
<keyword evidence="3" id="KW-0813">Transport</keyword>
<feature type="transmembrane region" description="Helical" evidence="8">
    <location>
        <begin position="177"/>
        <end position="195"/>
    </location>
</feature>
<evidence type="ECO:0000313" key="10">
    <source>
        <dbReference type="Proteomes" id="UP001275440"/>
    </source>
</evidence>
<sequence>MSSLSLMFVGSVLLLNGLGLLGVVGPKATAPVNVFIGSALVITVLSAVLSGPTSGSGQLDVVLGATGFLLFAFTYLYVAFNNFGSLPGNGLGWYCGWAALVSVFLAVVNFVRFSDVKFGFIWLSWVILFSAFFFVLALGQGWLQRPTGWLAVLQAVTTTTIPGALQLTGTWEEVNSTVVATVQIVVIAVFLVLVARSKATPPEPEMLRDTRDLELQR</sequence>
<evidence type="ECO:0000256" key="3">
    <source>
        <dbReference type="ARBA" id="ARBA00022448"/>
    </source>
</evidence>
<evidence type="ECO:0000313" key="9">
    <source>
        <dbReference type="EMBL" id="MDV2477895.1"/>
    </source>
</evidence>
<comment type="similarity">
    <text evidence="2">Belongs to the AmiS/UreI family.</text>
</comment>
<evidence type="ECO:0000256" key="1">
    <source>
        <dbReference type="ARBA" id="ARBA00004651"/>
    </source>
</evidence>